<sequence length="1162" mass="135630">MKPLKLKVKGLNSFIEEQVIDFEKLTQKGLFGIFGPTGSGKSTILDGITLALYGEMSRKSSNYINTNVDTMEVSFEFQISSAQVKKYRVTRDFKRDKSGSIHTKLARIIDITEEQEIILEEQVRQVNNKCHEIIGLNIDDFTRTVVLPQGKFSEFLKLQGKERREMLERLFNLEKYGDELSQKLYNEINKYRHEESEMSGQLKSYEDVNKELIDEKEIQVRTIKEEQERMNIEKAKMEETYSKSKTLWSLQLELNKYMEDMNTLEEQRQEVKGWNEKVQLGQKALRVLPYIQNFDKKIEDIKNEKKKNDELSNQLKSIESKRAEILEKYDKAYKSKEEELPVLQELQFKLQDGLAIEEALEVLYKEKEVLTREFEENTQKLEEKQKKKESLQKKVKETNDQIVQKELELEEVNTPHEYVEQLRMAFSIDQKIDELKAAKIQTENELIGILKDMDDTKREYDSLKKEIEEQEKSLIEQNEKLGFLTQSPPGDDECLLISSNQLNDYKNKWKMYSDYSLAIKNQEEEIKNYEKELEEKKNKKIVLEEEFTLLNENINQLKTENIALSLRENLKEGDSCPVCGSTMHNIEVGDSSRINVKKLEESLKEKSDLIHSLSAQIAKAEGEMGLENKNILKIKRDLESLGEDFLEHPIEILEENFKKLQENIQKYKEEKDKLEQNIQTITKKNTEKQITFSASVERLNNYSIQKTQILAQLETIKKELHENQEALENFQKSLQILDVKKEMHEINEKEKKKNDLQNQLKILRERLKVDQEQEGILIKVESDLHRICTQKSSDLKGVEKSIEEKKNSLLSKLGQISDISKELEKTKEKIEKIKKDFETSQNQKEKNDIAFSQYSEKLNISNSYLLSMEKELQEVQESLKVKLCEENFVTVEEVRDCSLTLEEINKLQKSIDKFNNDFNQLSGAVNRILRNMNGKNISQEDYEKIQEDWEKINTQEKELETNRISFENELNNIKRRLNEKKNIEKEKRKTDEKLGLLRDLEKLFKGKRFVEYVASYQLQYVSLEASEKLKWITRGNYGLEVDEKGKFIIRDYKNGGAMRDASTLSGGETFLASLALALSLSAQIQLKGTAPLEFFFLDEGFGTLDDEVLEVVMDCLERIHHEKLSIGIISHVESIKNRVPVKLLIEPAKAGLGGSKVIIEYS</sequence>
<evidence type="ECO:0000313" key="6">
    <source>
        <dbReference type="EMBL" id="RBP64504.1"/>
    </source>
</evidence>
<keyword evidence="7" id="KW-1185">Reference proteome</keyword>
<evidence type="ECO:0000256" key="3">
    <source>
        <dbReference type="ARBA" id="ARBA00013368"/>
    </source>
</evidence>
<dbReference type="Gene3D" id="3.40.50.300">
    <property type="entry name" value="P-loop containing nucleotide triphosphate hydrolases"/>
    <property type="match status" value="2"/>
</dbReference>
<feature type="coiled-coil region" evidence="4">
    <location>
        <begin position="904"/>
        <end position="993"/>
    </location>
</feature>
<name>A0A366I6T4_9FIRM</name>
<dbReference type="Pfam" id="PF13558">
    <property type="entry name" value="SbcC_Walker_B"/>
    <property type="match status" value="1"/>
</dbReference>
<feature type="coiled-coil region" evidence="4">
    <location>
        <begin position="291"/>
        <end position="408"/>
    </location>
</feature>
<feature type="coiled-coil region" evidence="4">
    <location>
        <begin position="596"/>
        <end position="623"/>
    </location>
</feature>
<evidence type="ECO:0000256" key="2">
    <source>
        <dbReference type="ARBA" id="ARBA00011322"/>
    </source>
</evidence>
<comment type="subunit">
    <text evidence="2">Heterodimer of SbcC and SbcD.</text>
</comment>
<reference evidence="6 7" key="1">
    <citation type="submission" date="2018-06" db="EMBL/GenBank/DDBJ databases">
        <title>Genomic Encyclopedia of Type Strains, Phase IV (KMG-IV): sequencing the most valuable type-strain genomes for metagenomic binning, comparative biology and taxonomic classification.</title>
        <authorList>
            <person name="Goeker M."/>
        </authorList>
    </citation>
    <scope>NUCLEOTIDE SEQUENCE [LARGE SCALE GENOMIC DNA]</scope>
    <source>
        <strain evidence="6 7">DSM 22112</strain>
    </source>
</reference>
<evidence type="ECO:0000313" key="7">
    <source>
        <dbReference type="Proteomes" id="UP000253490"/>
    </source>
</evidence>
<dbReference type="InterPro" id="IPR038729">
    <property type="entry name" value="Rad50/SbcC_AAA"/>
</dbReference>
<feature type="domain" description="Rad50/SbcC-type AAA" evidence="5">
    <location>
        <begin position="5"/>
        <end position="260"/>
    </location>
</feature>
<dbReference type="Pfam" id="PF13476">
    <property type="entry name" value="AAA_23"/>
    <property type="match status" value="1"/>
</dbReference>
<dbReference type="GO" id="GO:0006302">
    <property type="term" value="P:double-strand break repair"/>
    <property type="evidence" value="ECO:0007669"/>
    <property type="project" value="InterPro"/>
</dbReference>
<keyword evidence="6" id="KW-0378">Hydrolase</keyword>
<dbReference type="GO" id="GO:0004527">
    <property type="term" value="F:exonuclease activity"/>
    <property type="evidence" value="ECO:0007669"/>
    <property type="project" value="UniProtKB-KW"/>
</dbReference>
<keyword evidence="4" id="KW-0175">Coiled coil</keyword>
<evidence type="ECO:0000259" key="5">
    <source>
        <dbReference type="Pfam" id="PF13476"/>
    </source>
</evidence>
<dbReference type="SUPFAM" id="SSF52540">
    <property type="entry name" value="P-loop containing nucleoside triphosphate hydrolases"/>
    <property type="match status" value="2"/>
</dbReference>
<feature type="coiled-coil region" evidence="4">
    <location>
        <begin position="512"/>
        <end position="560"/>
    </location>
</feature>
<dbReference type="InterPro" id="IPR027417">
    <property type="entry name" value="P-loop_NTPase"/>
</dbReference>
<evidence type="ECO:0000256" key="1">
    <source>
        <dbReference type="ARBA" id="ARBA00006930"/>
    </source>
</evidence>
<evidence type="ECO:0000256" key="4">
    <source>
        <dbReference type="SAM" id="Coils"/>
    </source>
</evidence>
<feature type="coiled-coil region" evidence="4">
    <location>
        <begin position="209"/>
        <end position="267"/>
    </location>
</feature>
<dbReference type="AlphaFoldDB" id="A0A366I6T4"/>
<dbReference type="Proteomes" id="UP000253490">
    <property type="component" value="Unassembled WGS sequence"/>
</dbReference>
<comment type="caution">
    <text evidence="6">The sequence shown here is derived from an EMBL/GenBank/DDBJ whole genome shotgun (WGS) entry which is preliminary data.</text>
</comment>
<keyword evidence="6" id="KW-0540">Nuclease</keyword>
<comment type="similarity">
    <text evidence="1">Belongs to the SMC family. SbcC subfamily.</text>
</comment>
<feature type="coiled-coil region" evidence="4">
    <location>
        <begin position="650"/>
        <end position="773"/>
    </location>
</feature>
<dbReference type="EMBL" id="QNRX01000008">
    <property type="protein sequence ID" value="RBP64504.1"/>
    <property type="molecule type" value="Genomic_DNA"/>
</dbReference>
<dbReference type="RefSeq" id="WP_113920652.1">
    <property type="nucleotide sequence ID" value="NZ_QNRX01000008.1"/>
</dbReference>
<protein>
    <recommendedName>
        <fullName evidence="3">Nuclease SbcCD subunit C</fullName>
    </recommendedName>
</protein>
<proteinExistence type="inferred from homology"/>
<feature type="coiled-coil region" evidence="4">
    <location>
        <begin position="446"/>
        <end position="480"/>
    </location>
</feature>
<dbReference type="PANTHER" id="PTHR32114:SF2">
    <property type="entry name" value="ABC TRANSPORTER ABCH.3"/>
    <property type="match status" value="1"/>
</dbReference>
<dbReference type="GO" id="GO:0016887">
    <property type="term" value="F:ATP hydrolysis activity"/>
    <property type="evidence" value="ECO:0007669"/>
    <property type="project" value="InterPro"/>
</dbReference>
<dbReference type="OrthoDB" id="9795626at2"/>
<keyword evidence="6" id="KW-0269">Exonuclease</keyword>
<organism evidence="6 7">
    <name type="scientific">Alkalibaculum bacchi</name>
    <dbReference type="NCBI Taxonomy" id="645887"/>
    <lineage>
        <taxon>Bacteria</taxon>
        <taxon>Bacillati</taxon>
        <taxon>Bacillota</taxon>
        <taxon>Clostridia</taxon>
        <taxon>Eubacteriales</taxon>
        <taxon>Eubacteriaceae</taxon>
        <taxon>Alkalibaculum</taxon>
    </lineage>
</organism>
<accession>A0A366I6T4</accession>
<gene>
    <name evidence="6" type="ORF">DES36_108129</name>
</gene>
<dbReference type="SUPFAM" id="SSF75712">
    <property type="entry name" value="Rad50 coiled-coil Zn hook"/>
    <property type="match status" value="1"/>
</dbReference>
<dbReference type="PANTHER" id="PTHR32114">
    <property type="entry name" value="ABC TRANSPORTER ABCH.3"/>
    <property type="match status" value="1"/>
</dbReference>
<feature type="coiled-coil region" evidence="4">
    <location>
        <begin position="816"/>
        <end position="843"/>
    </location>
</feature>